<feature type="region of interest" description="Disordered" evidence="1">
    <location>
        <begin position="140"/>
        <end position="159"/>
    </location>
</feature>
<proteinExistence type="predicted"/>
<reference evidence="2 3" key="1">
    <citation type="journal article" date="2021" name="BMC Biol.">
        <title>Horizontally acquired antibacterial genes associated with adaptive radiation of ladybird beetles.</title>
        <authorList>
            <person name="Li H.S."/>
            <person name="Tang X.F."/>
            <person name="Huang Y.H."/>
            <person name="Xu Z.Y."/>
            <person name="Chen M.L."/>
            <person name="Du X.Y."/>
            <person name="Qiu B.Y."/>
            <person name="Chen P.T."/>
            <person name="Zhang W."/>
            <person name="Slipinski A."/>
            <person name="Escalona H.E."/>
            <person name="Waterhouse R.M."/>
            <person name="Zwick A."/>
            <person name="Pang H."/>
        </authorList>
    </citation>
    <scope>NUCLEOTIDE SEQUENCE [LARGE SCALE GENOMIC DNA]</scope>
    <source>
        <strain evidence="2">SYSU2018</strain>
    </source>
</reference>
<keyword evidence="3" id="KW-1185">Reference proteome</keyword>
<evidence type="ECO:0000313" key="2">
    <source>
        <dbReference type="EMBL" id="KAL3276145.1"/>
    </source>
</evidence>
<dbReference type="Proteomes" id="UP001516400">
    <property type="component" value="Unassembled WGS sequence"/>
</dbReference>
<sequence>MIVFAAQLSQHFQAPPNHNHVINAFEETSRPWHTDVANNPLAKTSRNENLTFGNNTNRSYNSLLAADELSIKSDLFKNNDKYEERLANIGKPGKRTPLKSPSPVNVPAPVAPPTIMRESSKDQETISDMFLDIDLQGVESESRNEVDPNMPYIPSPDYTPLNSPIPVAKKAKGSYGNTSSTLF</sequence>
<evidence type="ECO:0000256" key="1">
    <source>
        <dbReference type="SAM" id="MobiDB-lite"/>
    </source>
</evidence>
<accession>A0ABD2NCD8</accession>
<evidence type="ECO:0000313" key="3">
    <source>
        <dbReference type="Proteomes" id="UP001516400"/>
    </source>
</evidence>
<organism evidence="2 3">
    <name type="scientific">Cryptolaemus montrouzieri</name>
    <dbReference type="NCBI Taxonomy" id="559131"/>
    <lineage>
        <taxon>Eukaryota</taxon>
        <taxon>Metazoa</taxon>
        <taxon>Ecdysozoa</taxon>
        <taxon>Arthropoda</taxon>
        <taxon>Hexapoda</taxon>
        <taxon>Insecta</taxon>
        <taxon>Pterygota</taxon>
        <taxon>Neoptera</taxon>
        <taxon>Endopterygota</taxon>
        <taxon>Coleoptera</taxon>
        <taxon>Polyphaga</taxon>
        <taxon>Cucujiformia</taxon>
        <taxon>Coccinelloidea</taxon>
        <taxon>Coccinellidae</taxon>
        <taxon>Scymninae</taxon>
        <taxon>Scymnini</taxon>
        <taxon>Cryptolaemus</taxon>
    </lineage>
</organism>
<dbReference type="AlphaFoldDB" id="A0ABD2NCD8"/>
<comment type="caution">
    <text evidence="2">The sequence shown here is derived from an EMBL/GenBank/DDBJ whole genome shotgun (WGS) entry which is preliminary data.</text>
</comment>
<dbReference type="EMBL" id="JABFTP020000083">
    <property type="protein sequence ID" value="KAL3276145.1"/>
    <property type="molecule type" value="Genomic_DNA"/>
</dbReference>
<protein>
    <submittedName>
        <fullName evidence="2">Uncharacterized protein</fullName>
    </submittedName>
</protein>
<feature type="region of interest" description="Disordered" evidence="1">
    <location>
        <begin position="90"/>
        <end position="114"/>
    </location>
</feature>
<gene>
    <name evidence="2" type="ORF">HHI36_020864</name>
</gene>
<name>A0ABD2NCD8_9CUCU</name>